<organism evidence="1 2">
    <name type="scientific">Pseudomonas fluorescens</name>
    <dbReference type="NCBI Taxonomy" id="294"/>
    <lineage>
        <taxon>Bacteria</taxon>
        <taxon>Pseudomonadati</taxon>
        <taxon>Pseudomonadota</taxon>
        <taxon>Gammaproteobacteria</taxon>
        <taxon>Pseudomonadales</taxon>
        <taxon>Pseudomonadaceae</taxon>
        <taxon>Pseudomonas</taxon>
    </lineage>
</organism>
<protein>
    <submittedName>
        <fullName evidence="1">Uncharacterized protein</fullName>
    </submittedName>
</protein>
<dbReference type="EMBL" id="CABVJH010000008">
    <property type="protein sequence ID" value="VVQ35396.1"/>
    <property type="molecule type" value="Genomic_DNA"/>
</dbReference>
<proteinExistence type="predicted"/>
<evidence type="ECO:0000313" key="2">
    <source>
        <dbReference type="Proteomes" id="UP000325645"/>
    </source>
</evidence>
<sequence length="102" mass="11499">MKITTLLEGHLWKLAVGTLGAERLEQLVADLLRGYVKTHKFNMYGFLRLEWVGHEALEALRKGQRLAGAELAFYGVDPTNVAVLDCHCAHCCAESSKLCRWR</sequence>
<accession>A0A5E7WKR3</accession>
<reference evidence="1 2" key="1">
    <citation type="submission" date="2019-09" db="EMBL/GenBank/DDBJ databases">
        <authorList>
            <person name="Chandra G."/>
            <person name="Truman W A."/>
        </authorList>
    </citation>
    <scope>NUCLEOTIDE SEQUENCE [LARGE SCALE GENOMIC DNA]</scope>
    <source>
        <strain evidence="1">PS943</strain>
    </source>
</reference>
<evidence type="ECO:0000313" key="1">
    <source>
        <dbReference type="EMBL" id="VVQ35396.1"/>
    </source>
</evidence>
<dbReference type="AlphaFoldDB" id="A0A5E7WKR3"/>
<dbReference type="Proteomes" id="UP000325645">
    <property type="component" value="Unassembled WGS sequence"/>
</dbReference>
<gene>
    <name evidence="1" type="ORF">PS943_04286</name>
</gene>
<name>A0A5E7WKR3_PSEFL</name>
<dbReference type="RefSeq" id="WP_150657987.1">
    <property type="nucleotide sequence ID" value="NZ_CABVJH010000008.1"/>
</dbReference>